<dbReference type="SUPFAM" id="SSF53218">
    <property type="entry name" value="Molybdenum cofactor biosynthesis proteins"/>
    <property type="match status" value="1"/>
</dbReference>
<dbReference type="EMBL" id="JAVRIC010000017">
    <property type="protein sequence ID" value="MDT0498091.1"/>
    <property type="molecule type" value="Genomic_DNA"/>
</dbReference>
<dbReference type="PANTHER" id="PTHR43232">
    <property type="entry name" value="MOLYBDENUM COFACTOR BIOSYNTHESIS PROTEIN B"/>
    <property type="match status" value="1"/>
</dbReference>
<dbReference type="Proteomes" id="UP001254608">
    <property type="component" value="Unassembled WGS sequence"/>
</dbReference>
<dbReference type="SUPFAM" id="SSF55040">
    <property type="entry name" value="Molybdenum cofactor biosynthesis protein C, MoaC"/>
    <property type="match status" value="1"/>
</dbReference>
<dbReference type="CDD" id="cd00886">
    <property type="entry name" value="MogA_MoaB"/>
    <property type="match status" value="1"/>
</dbReference>
<keyword evidence="3" id="KW-0501">Molybdenum cofactor biosynthesis</keyword>
<keyword evidence="6" id="KW-0456">Lyase</keyword>
<comment type="function">
    <text evidence="4">Catalyzes the conversion of (8S)-3',8-cyclo-7,8-dihydroguanosine 5'-triphosphate to cyclic pyranopterin monophosphate (cPMP).</text>
</comment>
<dbReference type="Gene3D" id="3.30.70.640">
    <property type="entry name" value="Molybdopterin cofactor biosynthesis C (MoaC) domain"/>
    <property type="match status" value="1"/>
</dbReference>
<organism evidence="6 7">
    <name type="scientific">Banduia mediterranea</name>
    <dbReference type="NCBI Taxonomy" id="3075609"/>
    <lineage>
        <taxon>Bacteria</taxon>
        <taxon>Pseudomonadati</taxon>
        <taxon>Pseudomonadota</taxon>
        <taxon>Gammaproteobacteria</taxon>
        <taxon>Nevskiales</taxon>
        <taxon>Algiphilaceae</taxon>
        <taxon>Banduia</taxon>
    </lineage>
</organism>
<dbReference type="NCBIfam" id="TIGR00581">
    <property type="entry name" value="moaC"/>
    <property type="match status" value="1"/>
</dbReference>
<dbReference type="NCBIfam" id="NF002947">
    <property type="entry name" value="PRK03604.1"/>
    <property type="match status" value="1"/>
</dbReference>
<dbReference type="GO" id="GO:0061799">
    <property type="term" value="F:cyclic pyranopterin monophosphate synthase activity"/>
    <property type="evidence" value="ECO:0007669"/>
    <property type="project" value="UniProtKB-EC"/>
</dbReference>
<dbReference type="Gene3D" id="3.40.980.10">
    <property type="entry name" value="MoaB/Mog-like domain"/>
    <property type="match status" value="1"/>
</dbReference>
<dbReference type="InterPro" id="IPR023045">
    <property type="entry name" value="MoaC"/>
</dbReference>
<dbReference type="Pfam" id="PF01967">
    <property type="entry name" value="MoaC"/>
    <property type="match status" value="1"/>
</dbReference>
<dbReference type="Pfam" id="PF00994">
    <property type="entry name" value="MoCF_biosynth"/>
    <property type="match status" value="1"/>
</dbReference>
<dbReference type="PIRSF" id="PIRSF036594">
    <property type="entry name" value="MoaC_MogA"/>
    <property type="match status" value="1"/>
</dbReference>
<dbReference type="NCBIfam" id="TIGR00177">
    <property type="entry name" value="molyb_syn"/>
    <property type="match status" value="1"/>
</dbReference>
<dbReference type="InterPro" id="IPR036425">
    <property type="entry name" value="MoaB/Mog-like_dom_sf"/>
</dbReference>
<evidence type="ECO:0000256" key="3">
    <source>
        <dbReference type="ARBA" id="ARBA00023150"/>
    </source>
</evidence>
<dbReference type="PANTHER" id="PTHR43232:SF2">
    <property type="entry name" value="MOLYBDENUM COFACTOR BIOSYNTHESIS PROTEIN B"/>
    <property type="match status" value="1"/>
</dbReference>
<reference evidence="6 7" key="1">
    <citation type="submission" date="2023-09" db="EMBL/GenBank/DDBJ databases">
        <authorList>
            <person name="Rey-Velasco X."/>
        </authorList>
    </citation>
    <scope>NUCLEOTIDE SEQUENCE [LARGE SCALE GENOMIC DNA]</scope>
    <source>
        <strain evidence="6 7">W345</strain>
    </source>
</reference>
<comment type="pathway">
    <text evidence="1">Cofactor biosynthesis; molybdopterin biosynthesis.</text>
</comment>
<evidence type="ECO:0000256" key="2">
    <source>
        <dbReference type="ARBA" id="ARBA00015262"/>
    </source>
</evidence>
<evidence type="ECO:0000313" key="6">
    <source>
        <dbReference type="EMBL" id="MDT0498091.1"/>
    </source>
</evidence>
<evidence type="ECO:0000256" key="4">
    <source>
        <dbReference type="ARBA" id="ARBA00055087"/>
    </source>
</evidence>
<evidence type="ECO:0000259" key="5">
    <source>
        <dbReference type="SMART" id="SM00852"/>
    </source>
</evidence>
<evidence type="ECO:0000313" key="7">
    <source>
        <dbReference type="Proteomes" id="UP001254608"/>
    </source>
</evidence>
<protein>
    <recommendedName>
        <fullName evidence="2">Molybdenum cofactor biosynthesis protein B</fullName>
    </recommendedName>
</protein>
<dbReference type="InterPro" id="IPR012247">
    <property type="entry name" value="MoaC_MogA"/>
</dbReference>
<dbReference type="InterPro" id="IPR002820">
    <property type="entry name" value="Mopterin_CF_biosynth-C_dom"/>
</dbReference>
<dbReference type="InterPro" id="IPR012245">
    <property type="entry name" value="MoaB"/>
</dbReference>
<comment type="caution">
    <text evidence="6">The sequence shown here is derived from an EMBL/GenBank/DDBJ whole genome shotgun (WGS) entry which is preliminary data.</text>
</comment>
<name>A0ABU2WLB5_9GAMM</name>
<sequence length="312" mass="32953">MRDITLKPTTLRSARAAGYVRLPPETIAVVRSGEVEKGDVCGAAKLAGMMAVKRTPDLLPHCHPIGVLKTEMEAQVVDDGIELAAEVQTIAATGVEMEALTAVSIAALTVYDMLKAYAPAEAMKIGNIRLLQKKGGKSHFKRALKDALGGARAAVLVLSDTVAAGRKPDTAGASVRDRLAEAGFDIVAYDIAPDEPEQIRAWVQAWIENKADFVVTVGGTGLGPRDKTVEAVQPLLTTELPGFMETARAFGQARTPYAMLSRGIAGLSGSTFVATFPGSRKGAEETLAAVLPGLVHLIEVCRIARPHEGGYE</sequence>
<gene>
    <name evidence="6" type="primary">moaCB</name>
    <name evidence="6" type="ORF">RM530_12055</name>
</gene>
<dbReference type="InterPro" id="IPR036522">
    <property type="entry name" value="MoaC_sf"/>
</dbReference>
<feature type="domain" description="MoaB/Mog" evidence="5">
    <location>
        <begin position="154"/>
        <end position="297"/>
    </location>
</feature>
<dbReference type="RefSeq" id="WP_311365483.1">
    <property type="nucleotide sequence ID" value="NZ_JAVRIC010000017.1"/>
</dbReference>
<keyword evidence="7" id="KW-1185">Reference proteome</keyword>
<dbReference type="InterPro" id="IPR001453">
    <property type="entry name" value="MoaB/Mog_dom"/>
</dbReference>
<dbReference type="SMART" id="SM00852">
    <property type="entry name" value="MoCF_biosynth"/>
    <property type="match status" value="1"/>
</dbReference>
<evidence type="ECO:0000256" key="1">
    <source>
        <dbReference type="ARBA" id="ARBA00005046"/>
    </source>
</evidence>
<accession>A0ABU2WLB5</accession>
<proteinExistence type="predicted"/>